<accession>A0ABY7G667</accession>
<feature type="transmembrane region" description="Helical" evidence="1">
    <location>
        <begin position="84"/>
        <end position="102"/>
    </location>
</feature>
<evidence type="ECO:0000256" key="1">
    <source>
        <dbReference type="SAM" id="Phobius"/>
    </source>
</evidence>
<evidence type="ECO:0000313" key="3">
    <source>
        <dbReference type="Proteomes" id="UP001164746"/>
    </source>
</evidence>
<proteinExistence type="predicted"/>
<feature type="transmembrane region" description="Helical" evidence="1">
    <location>
        <begin position="57"/>
        <end position="77"/>
    </location>
</feature>
<evidence type="ECO:0000313" key="2">
    <source>
        <dbReference type="EMBL" id="WAR28834.1"/>
    </source>
</evidence>
<keyword evidence="1" id="KW-0812">Transmembrane</keyword>
<feature type="transmembrane region" description="Helical" evidence="1">
    <location>
        <begin position="108"/>
        <end position="126"/>
    </location>
</feature>
<name>A0ABY7G667_MYAAR</name>
<keyword evidence="3" id="KW-1185">Reference proteome</keyword>
<dbReference type="EMBL" id="CP111026">
    <property type="protein sequence ID" value="WAR28834.1"/>
    <property type="molecule type" value="Genomic_DNA"/>
</dbReference>
<keyword evidence="1" id="KW-0472">Membrane</keyword>
<dbReference type="SUPFAM" id="SSF103473">
    <property type="entry name" value="MFS general substrate transporter"/>
    <property type="match status" value="1"/>
</dbReference>
<sequence>MKLNNETTPRYGDSKLHADDAISGTAKVPKVPDGGWGWVVCAASFLVHMLIDGSTALIGSLCQGVLTLIGPVVSILVRKFGCRTVVISGALVASASQVVSISAPNMQFLFFSLGVMTGWSFAVNSTKFRIRTNSSSIDRIGVSGTGIETFIFSPETSFLVQKYAWQGAILLHAGLLLNCIVCGLVFLPHTLLEPEHEQKNNSFEFETGTANTGCSSREHLERVQFCSTGFADSTEEPTEEKICDNPLKKSTDVRIACPEMRSLSEQNITHDISTNDNIYTITQTSSELMQNLKGKYTFTCSNFISGDITSLREHFDCAIFKLMSFNLFMVSSFFLRSRILCSLHIPSRHCN</sequence>
<keyword evidence="1" id="KW-1133">Transmembrane helix</keyword>
<reference evidence="2" key="1">
    <citation type="submission" date="2022-11" db="EMBL/GenBank/DDBJ databases">
        <title>Centuries of genome instability and evolution in soft-shell clam transmissible cancer (bioRxiv).</title>
        <authorList>
            <person name="Hart S.F.M."/>
            <person name="Yonemitsu M.A."/>
            <person name="Giersch R.M."/>
            <person name="Beal B.F."/>
            <person name="Arriagada G."/>
            <person name="Davis B.W."/>
            <person name="Ostrander E.A."/>
            <person name="Goff S.P."/>
            <person name="Metzger M.J."/>
        </authorList>
    </citation>
    <scope>NUCLEOTIDE SEQUENCE</scope>
    <source>
        <strain evidence="2">MELC-2E11</strain>
        <tissue evidence="2">Siphon/mantle</tissue>
    </source>
</reference>
<dbReference type="PANTHER" id="PTHR11360:SF284">
    <property type="entry name" value="EG:103B4.3 PROTEIN-RELATED"/>
    <property type="match status" value="1"/>
</dbReference>
<dbReference type="PANTHER" id="PTHR11360">
    <property type="entry name" value="MONOCARBOXYLATE TRANSPORTER"/>
    <property type="match status" value="1"/>
</dbReference>
<dbReference type="InterPro" id="IPR036259">
    <property type="entry name" value="MFS_trans_sf"/>
</dbReference>
<dbReference type="InterPro" id="IPR050327">
    <property type="entry name" value="Proton-linked_MCT"/>
</dbReference>
<dbReference type="Gene3D" id="1.20.1250.20">
    <property type="entry name" value="MFS general substrate transporter like domains"/>
    <property type="match status" value="1"/>
</dbReference>
<gene>
    <name evidence="2" type="ORF">MAR_014538</name>
</gene>
<protein>
    <submittedName>
        <fullName evidence="2">MOT12-like protein</fullName>
    </submittedName>
</protein>
<dbReference type="Proteomes" id="UP001164746">
    <property type="component" value="Chromosome 15"/>
</dbReference>
<feature type="transmembrane region" description="Helical" evidence="1">
    <location>
        <begin position="35"/>
        <end position="51"/>
    </location>
</feature>
<feature type="transmembrane region" description="Helical" evidence="1">
    <location>
        <begin position="169"/>
        <end position="192"/>
    </location>
</feature>
<organism evidence="2 3">
    <name type="scientific">Mya arenaria</name>
    <name type="common">Soft-shell clam</name>
    <dbReference type="NCBI Taxonomy" id="6604"/>
    <lineage>
        <taxon>Eukaryota</taxon>
        <taxon>Metazoa</taxon>
        <taxon>Spiralia</taxon>
        <taxon>Lophotrochozoa</taxon>
        <taxon>Mollusca</taxon>
        <taxon>Bivalvia</taxon>
        <taxon>Autobranchia</taxon>
        <taxon>Heteroconchia</taxon>
        <taxon>Euheterodonta</taxon>
        <taxon>Imparidentia</taxon>
        <taxon>Neoheterodontei</taxon>
        <taxon>Myida</taxon>
        <taxon>Myoidea</taxon>
        <taxon>Myidae</taxon>
        <taxon>Mya</taxon>
    </lineage>
</organism>